<keyword evidence="2" id="KW-1185">Reference proteome</keyword>
<gene>
    <name evidence="1" type="ORF">AVO44_18965</name>
</gene>
<organism evidence="1 2">
    <name type="scientific">Ruegeria profundi</name>
    <dbReference type="NCBI Taxonomy" id="1685378"/>
    <lineage>
        <taxon>Bacteria</taxon>
        <taxon>Pseudomonadati</taxon>
        <taxon>Pseudomonadota</taxon>
        <taxon>Alphaproteobacteria</taxon>
        <taxon>Rhodobacterales</taxon>
        <taxon>Roseobacteraceae</taxon>
        <taxon>Ruegeria</taxon>
    </lineage>
</organism>
<sequence length="70" mass="8033">MENIELKCDRTVVGQTDKLSDIVLTVIPSFIIAQIRNSLLLKAAGFRASKIGTMPISRIFLRWWLRVWSD</sequence>
<evidence type="ECO:0000313" key="2">
    <source>
        <dbReference type="Proteomes" id="UP000053690"/>
    </source>
</evidence>
<dbReference type="Proteomes" id="UP000053690">
    <property type="component" value="Unassembled WGS sequence"/>
</dbReference>
<evidence type="ECO:0000313" key="1">
    <source>
        <dbReference type="EMBL" id="KUJ77121.1"/>
    </source>
</evidence>
<proteinExistence type="predicted"/>
<comment type="caution">
    <text evidence="1">The sequence shown here is derived from an EMBL/GenBank/DDBJ whole genome shotgun (WGS) entry which is preliminary data.</text>
</comment>
<dbReference type="AlphaFoldDB" id="A0A0X3TQ09"/>
<dbReference type="EMBL" id="LQBP01000013">
    <property type="protein sequence ID" value="KUJ77121.1"/>
    <property type="molecule type" value="Genomic_DNA"/>
</dbReference>
<protein>
    <submittedName>
        <fullName evidence="1">Uncharacterized protein</fullName>
    </submittedName>
</protein>
<reference evidence="2" key="1">
    <citation type="submission" date="2015-12" db="EMBL/GenBank/DDBJ databases">
        <authorList>
            <person name="Zhang G."/>
            <person name="Stingl U."/>
        </authorList>
    </citation>
    <scope>NUCLEOTIDE SEQUENCE [LARGE SCALE GENOMIC DNA]</scope>
    <source>
        <strain evidence="2">ZGT108</strain>
    </source>
</reference>
<name>A0A0X3TQ09_9RHOB</name>
<accession>A0A0X3TQ09</accession>